<dbReference type="EMBL" id="VORB01000005">
    <property type="protein sequence ID" value="TXC78767.1"/>
    <property type="molecule type" value="Genomic_DNA"/>
</dbReference>
<organism evidence="1 2">
    <name type="scientific">Luteibaculum oceani</name>
    <dbReference type="NCBI Taxonomy" id="1294296"/>
    <lineage>
        <taxon>Bacteria</taxon>
        <taxon>Pseudomonadati</taxon>
        <taxon>Bacteroidota</taxon>
        <taxon>Flavobacteriia</taxon>
        <taxon>Flavobacteriales</taxon>
        <taxon>Luteibaculaceae</taxon>
        <taxon>Luteibaculum</taxon>
    </lineage>
</organism>
<comment type="caution">
    <text evidence="1">The sequence shown here is derived from an EMBL/GenBank/DDBJ whole genome shotgun (WGS) entry which is preliminary data.</text>
</comment>
<keyword evidence="2" id="KW-1185">Reference proteome</keyword>
<name>A0A5C6UZV7_9FLAO</name>
<dbReference type="Proteomes" id="UP000321168">
    <property type="component" value="Unassembled WGS sequence"/>
</dbReference>
<dbReference type="AlphaFoldDB" id="A0A5C6UZV7"/>
<sequence length="301" mass="35532">MISEILKHIPDSIDQIKTYRNPAFRSSIHTGSKGGTFSKLAGNRLKELNPAFKTQWPKFYNQNDFFLTLKKDLNCLDDNGIPTFLKLLIRHLENNNVPNPITKKHIDETESRLKILVSLLESYKPNDSKELIWKKKNLKIAKSWYTQFHQCDETNDWLKLYKSKSHKKHSSIFICDEVEETVYTSLSENGIYKGEKEDFIKLFSLDYCKCEIEFILHFKTIADLFSLFEKLNSNRALRRKFQPSDLKNLVKNLIVDRVTVITPKSKINKPWTSTEYSKKWNEYYIEEKQGNFRLDLPTFEN</sequence>
<proteinExistence type="predicted"/>
<dbReference type="RefSeq" id="WP_147014290.1">
    <property type="nucleotide sequence ID" value="NZ_VORB01000005.1"/>
</dbReference>
<gene>
    <name evidence="1" type="ORF">FRX97_06000</name>
</gene>
<reference evidence="1 2" key="1">
    <citation type="submission" date="2019-08" db="EMBL/GenBank/DDBJ databases">
        <title>Genome of Luteibaculum oceani JCM 18817.</title>
        <authorList>
            <person name="Bowman J.P."/>
        </authorList>
    </citation>
    <scope>NUCLEOTIDE SEQUENCE [LARGE SCALE GENOMIC DNA]</scope>
    <source>
        <strain evidence="1 2">JCM 18817</strain>
    </source>
</reference>
<evidence type="ECO:0000313" key="1">
    <source>
        <dbReference type="EMBL" id="TXC78767.1"/>
    </source>
</evidence>
<protein>
    <submittedName>
        <fullName evidence="1">Uncharacterized protein</fullName>
    </submittedName>
</protein>
<evidence type="ECO:0000313" key="2">
    <source>
        <dbReference type="Proteomes" id="UP000321168"/>
    </source>
</evidence>
<accession>A0A5C6UZV7</accession>